<accession>A0A540MPU8</accession>
<organism evidence="1 2">
    <name type="scientific">Malus baccata</name>
    <name type="common">Siberian crab apple</name>
    <name type="synonym">Pyrus baccata</name>
    <dbReference type="NCBI Taxonomy" id="106549"/>
    <lineage>
        <taxon>Eukaryota</taxon>
        <taxon>Viridiplantae</taxon>
        <taxon>Streptophyta</taxon>
        <taxon>Embryophyta</taxon>
        <taxon>Tracheophyta</taxon>
        <taxon>Spermatophyta</taxon>
        <taxon>Magnoliopsida</taxon>
        <taxon>eudicotyledons</taxon>
        <taxon>Gunneridae</taxon>
        <taxon>Pentapetalae</taxon>
        <taxon>rosids</taxon>
        <taxon>fabids</taxon>
        <taxon>Rosales</taxon>
        <taxon>Rosaceae</taxon>
        <taxon>Amygdaloideae</taxon>
        <taxon>Maleae</taxon>
        <taxon>Malus</taxon>
    </lineage>
</organism>
<name>A0A540MPU8_MALBA</name>
<gene>
    <name evidence="1" type="ORF">C1H46_013604</name>
</gene>
<keyword evidence="2" id="KW-1185">Reference proteome</keyword>
<dbReference type="AlphaFoldDB" id="A0A540MPU8"/>
<dbReference type="EMBL" id="VIEB01000206">
    <property type="protein sequence ID" value="TQE00809.1"/>
    <property type="molecule type" value="Genomic_DNA"/>
</dbReference>
<protein>
    <submittedName>
        <fullName evidence="1">Uncharacterized protein</fullName>
    </submittedName>
</protein>
<proteinExistence type="predicted"/>
<comment type="caution">
    <text evidence="1">The sequence shown here is derived from an EMBL/GenBank/DDBJ whole genome shotgun (WGS) entry which is preliminary data.</text>
</comment>
<sequence>MLCVPPPLTVRQSNRRPPFTDVLPYIYLEGCKQWVPRTSPSPPTARSAPTTVNPPVVASGWRDMAQAATLTSSMALPLSAHRIYQRAWTPDTASASDSNCPCFGNWYKCRGGFAEISVTWVTNDRIMLGYNERHRVAHTTEQHSALPHDVGHVDMMEYPMLWKSWHEILAKTKNLSMDSYLDRLFYEQYKQWKSNLHKHYELFDDQEVALDKGGLLELEDQSDEWAWLCGHFQDPAYVEFTSQLRSDTLIESVALFEDARFQILTKTLDVTLERRPRK</sequence>
<evidence type="ECO:0000313" key="2">
    <source>
        <dbReference type="Proteomes" id="UP000315295"/>
    </source>
</evidence>
<dbReference type="Proteomes" id="UP000315295">
    <property type="component" value="Unassembled WGS sequence"/>
</dbReference>
<reference evidence="1 2" key="1">
    <citation type="journal article" date="2019" name="G3 (Bethesda)">
        <title>Sequencing of a Wild Apple (Malus baccata) Genome Unravels the Differences Between Cultivated and Wild Apple Species Regarding Disease Resistance and Cold Tolerance.</title>
        <authorList>
            <person name="Chen X."/>
        </authorList>
    </citation>
    <scope>NUCLEOTIDE SEQUENCE [LARGE SCALE GENOMIC DNA]</scope>
    <source>
        <strain evidence="2">cv. Shandingzi</strain>
        <tissue evidence="1">Leaves</tissue>
    </source>
</reference>
<evidence type="ECO:0000313" key="1">
    <source>
        <dbReference type="EMBL" id="TQE00809.1"/>
    </source>
</evidence>